<keyword evidence="2" id="KW-1133">Transmembrane helix</keyword>
<keyword evidence="1" id="KW-0378">Hydrolase</keyword>
<dbReference type="SUPFAM" id="SSF63817">
    <property type="entry name" value="Sortase"/>
    <property type="match status" value="1"/>
</dbReference>
<dbReference type="Gene3D" id="2.40.260.10">
    <property type="entry name" value="Sortase"/>
    <property type="match status" value="1"/>
</dbReference>
<dbReference type="STRING" id="1618574.UT24_C0007G0048"/>
<dbReference type="Proteomes" id="UP000033881">
    <property type="component" value="Unassembled WGS sequence"/>
</dbReference>
<sequence length="246" mass="27339">MHPKGIIYQNGRSGTHGEIILFLPVIARLVFHFIRGLGAGLIAFSFLTFAFSFGPVIQQEISYNLEKTGLKTQEESVNEGFSLSIAEADRILAVQKEAQSYEVNSYFSVVIPTIDAKANVIANVDVSNKSDYLEALKKGIAHAKGTYFPGQGGRIFLFSHSTDSPLNFARYNAIFYLLKKLEKGDTIIVFFADKKYEYEIVDKIIADAGDTSWLMPKKEGEELILMTCDPPGTTWNRLLVVAKPKA</sequence>
<dbReference type="AlphaFoldDB" id="A0A0G0MAN9"/>
<dbReference type="InterPro" id="IPR005754">
    <property type="entry name" value="Sortase"/>
</dbReference>
<dbReference type="GO" id="GO:0016787">
    <property type="term" value="F:hydrolase activity"/>
    <property type="evidence" value="ECO:0007669"/>
    <property type="project" value="UniProtKB-KW"/>
</dbReference>
<name>A0A0G0MAN9_9BACT</name>
<keyword evidence="2" id="KW-0472">Membrane</keyword>
<dbReference type="Pfam" id="PF04203">
    <property type="entry name" value="Sortase"/>
    <property type="match status" value="1"/>
</dbReference>
<evidence type="ECO:0008006" key="5">
    <source>
        <dbReference type="Google" id="ProtNLM"/>
    </source>
</evidence>
<dbReference type="InterPro" id="IPR023365">
    <property type="entry name" value="Sortase_dom-sf"/>
</dbReference>
<evidence type="ECO:0000313" key="4">
    <source>
        <dbReference type="Proteomes" id="UP000033881"/>
    </source>
</evidence>
<proteinExistence type="predicted"/>
<feature type="transmembrane region" description="Helical" evidence="2">
    <location>
        <begin position="33"/>
        <end position="57"/>
    </location>
</feature>
<reference evidence="3 4" key="1">
    <citation type="journal article" date="2015" name="Nature">
        <title>rRNA introns, odd ribosomes, and small enigmatic genomes across a large radiation of phyla.</title>
        <authorList>
            <person name="Brown C.T."/>
            <person name="Hug L.A."/>
            <person name="Thomas B.C."/>
            <person name="Sharon I."/>
            <person name="Castelle C.J."/>
            <person name="Singh A."/>
            <person name="Wilkins M.J."/>
            <person name="Williams K.H."/>
            <person name="Banfield J.F."/>
        </authorList>
    </citation>
    <scope>NUCLEOTIDE SEQUENCE [LARGE SCALE GENOMIC DNA]</scope>
</reference>
<comment type="caution">
    <text evidence="3">The sequence shown here is derived from an EMBL/GenBank/DDBJ whole genome shotgun (WGS) entry which is preliminary data.</text>
</comment>
<protein>
    <recommendedName>
        <fullName evidence="5">Sortase family protein</fullName>
    </recommendedName>
</protein>
<evidence type="ECO:0000256" key="2">
    <source>
        <dbReference type="SAM" id="Phobius"/>
    </source>
</evidence>
<keyword evidence="2" id="KW-0812">Transmembrane</keyword>
<gene>
    <name evidence="3" type="ORF">UT24_C0007G0048</name>
</gene>
<organism evidence="3 4">
    <name type="scientific">Candidatus Woesebacteria bacterium GW2011_GWB1_39_12</name>
    <dbReference type="NCBI Taxonomy" id="1618574"/>
    <lineage>
        <taxon>Bacteria</taxon>
        <taxon>Candidatus Woeseibacteriota</taxon>
    </lineage>
</organism>
<dbReference type="NCBIfam" id="TIGR01076">
    <property type="entry name" value="sortase_fam"/>
    <property type="match status" value="1"/>
</dbReference>
<accession>A0A0G0MAN9</accession>
<dbReference type="EMBL" id="LBWB01000007">
    <property type="protein sequence ID" value="KKR01084.1"/>
    <property type="molecule type" value="Genomic_DNA"/>
</dbReference>
<evidence type="ECO:0000313" key="3">
    <source>
        <dbReference type="EMBL" id="KKR01084.1"/>
    </source>
</evidence>
<evidence type="ECO:0000256" key="1">
    <source>
        <dbReference type="ARBA" id="ARBA00022801"/>
    </source>
</evidence>